<keyword evidence="7" id="KW-0862">Zinc</keyword>
<comment type="similarity">
    <text evidence="2">Belongs to the endoribonuclease YbeY family.</text>
</comment>
<evidence type="ECO:0000256" key="4">
    <source>
        <dbReference type="ARBA" id="ARBA00022723"/>
    </source>
</evidence>
<organism evidence="8 9">
    <name type="scientific">Candidatus Woesebacteria bacterium RIFCSPLOWO2_01_FULL_39_25</name>
    <dbReference type="NCBI Taxonomy" id="1802521"/>
    <lineage>
        <taxon>Bacteria</taxon>
        <taxon>Candidatus Woeseibacteriota</taxon>
    </lineage>
</organism>
<dbReference type="Proteomes" id="UP000176725">
    <property type="component" value="Unassembled WGS sequence"/>
</dbReference>
<keyword evidence="5" id="KW-0255">Endonuclease</keyword>
<evidence type="ECO:0000256" key="2">
    <source>
        <dbReference type="ARBA" id="ARBA00010875"/>
    </source>
</evidence>
<dbReference type="GO" id="GO:0004519">
    <property type="term" value="F:endonuclease activity"/>
    <property type="evidence" value="ECO:0007669"/>
    <property type="project" value="UniProtKB-KW"/>
</dbReference>
<keyword evidence="6" id="KW-0378">Hydrolase</keyword>
<dbReference type="AlphaFoldDB" id="A0A1F8BJF7"/>
<proteinExistence type="inferred from homology"/>
<evidence type="ECO:0000256" key="5">
    <source>
        <dbReference type="ARBA" id="ARBA00022759"/>
    </source>
</evidence>
<dbReference type="GO" id="GO:0046872">
    <property type="term" value="F:metal ion binding"/>
    <property type="evidence" value="ECO:0007669"/>
    <property type="project" value="UniProtKB-KW"/>
</dbReference>
<accession>A0A1F8BJF7</accession>
<keyword evidence="4" id="KW-0479">Metal-binding</keyword>
<dbReference type="SUPFAM" id="SSF55486">
    <property type="entry name" value="Metalloproteases ('zincins'), catalytic domain"/>
    <property type="match status" value="1"/>
</dbReference>
<dbReference type="InterPro" id="IPR002036">
    <property type="entry name" value="YbeY"/>
</dbReference>
<dbReference type="NCBIfam" id="TIGR00043">
    <property type="entry name" value="rRNA maturation RNase YbeY"/>
    <property type="match status" value="1"/>
</dbReference>
<evidence type="ECO:0000256" key="3">
    <source>
        <dbReference type="ARBA" id="ARBA00022722"/>
    </source>
</evidence>
<evidence type="ECO:0000313" key="9">
    <source>
        <dbReference type="Proteomes" id="UP000176725"/>
    </source>
</evidence>
<comment type="caution">
    <text evidence="8">The sequence shown here is derived from an EMBL/GenBank/DDBJ whole genome shotgun (WGS) entry which is preliminary data.</text>
</comment>
<sequence>MIRVYVKKQGNFAVNTPKVKKKLQEYFIKAGIVSNADVSLSIVGEKKMISLAHTYLKENNIVHNVLSFPFMETDTFVEPPDNVIHLGDIIICYPKVVDEAKSQGRLIDDKVIELAEHGAAHLLGEHHE</sequence>
<dbReference type="Gene3D" id="3.40.390.30">
    <property type="entry name" value="Metalloproteases ('zincins'), catalytic domain"/>
    <property type="match status" value="1"/>
</dbReference>
<dbReference type="InterPro" id="IPR023091">
    <property type="entry name" value="MetalPrtase_cat_dom_sf_prd"/>
</dbReference>
<dbReference type="Pfam" id="PF02130">
    <property type="entry name" value="YbeY"/>
    <property type="match status" value="1"/>
</dbReference>
<protein>
    <submittedName>
        <fullName evidence="8">rRNA maturation RNase YbeY</fullName>
    </submittedName>
</protein>
<evidence type="ECO:0000313" key="8">
    <source>
        <dbReference type="EMBL" id="OGM64142.1"/>
    </source>
</evidence>
<keyword evidence="3" id="KW-0540">Nuclease</keyword>
<gene>
    <name evidence="8" type="ORF">A2893_03370</name>
</gene>
<name>A0A1F8BJF7_9BACT</name>
<dbReference type="GO" id="GO:0006364">
    <property type="term" value="P:rRNA processing"/>
    <property type="evidence" value="ECO:0007669"/>
    <property type="project" value="InterPro"/>
</dbReference>
<reference evidence="8 9" key="1">
    <citation type="journal article" date="2016" name="Nat. Commun.">
        <title>Thousands of microbial genomes shed light on interconnected biogeochemical processes in an aquifer system.</title>
        <authorList>
            <person name="Anantharaman K."/>
            <person name="Brown C.T."/>
            <person name="Hug L.A."/>
            <person name="Sharon I."/>
            <person name="Castelle C.J."/>
            <person name="Probst A.J."/>
            <person name="Thomas B.C."/>
            <person name="Singh A."/>
            <person name="Wilkins M.J."/>
            <person name="Karaoz U."/>
            <person name="Brodie E.L."/>
            <person name="Williams K.H."/>
            <person name="Hubbard S.S."/>
            <person name="Banfield J.F."/>
        </authorList>
    </citation>
    <scope>NUCLEOTIDE SEQUENCE [LARGE SCALE GENOMIC DNA]</scope>
</reference>
<dbReference type="STRING" id="1802521.A2893_03370"/>
<dbReference type="GO" id="GO:0004222">
    <property type="term" value="F:metalloendopeptidase activity"/>
    <property type="evidence" value="ECO:0007669"/>
    <property type="project" value="InterPro"/>
</dbReference>
<evidence type="ECO:0000256" key="7">
    <source>
        <dbReference type="ARBA" id="ARBA00022833"/>
    </source>
</evidence>
<dbReference type="EMBL" id="MGHH01000013">
    <property type="protein sequence ID" value="OGM64142.1"/>
    <property type="molecule type" value="Genomic_DNA"/>
</dbReference>
<evidence type="ECO:0000256" key="1">
    <source>
        <dbReference type="ARBA" id="ARBA00001947"/>
    </source>
</evidence>
<evidence type="ECO:0000256" key="6">
    <source>
        <dbReference type="ARBA" id="ARBA00022801"/>
    </source>
</evidence>
<comment type="cofactor">
    <cofactor evidence="1">
        <name>Zn(2+)</name>
        <dbReference type="ChEBI" id="CHEBI:29105"/>
    </cofactor>
</comment>